<dbReference type="PROSITE" id="PS51257">
    <property type="entry name" value="PROKAR_LIPOPROTEIN"/>
    <property type="match status" value="1"/>
</dbReference>
<evidence type="ECO:0000313" key="2">
    <source>
        <dbReference type="EnsemblMetazoa" id="ASIC017416-PA"/>
    </source>
</evidence>
<sequence length="70" mass="7694">MTPKLAEKRNTEERKETACWYFCPAVGVFSCKPTCETKVDDLSTPFTSARNSDPLVPPFPVSVGLSLDAL</sequence>
<accession>A0A084WGF7</accession>
<reference evidence="2" key="2">
    <citation type="submission" date="2020-05" db="UniProtKB">
        <authorList>
            <consortium name="EnsemblMetazoa"/>
        </authorList>
    </citation>
    <scope>IDENTIFICATION</scope>
</reference>
<dbReference type="VEuPathDB" id="VectorBase:ASIC017416"/>
<protein>
    <submittedName>
        <fullName evidence="1 2">Uncharacterized protein</fullName>
    </submittedName>
</protein>
<dbReference type="AlphaFoldDB" id="A0A084WGF7"/>
<dbReference type="EnsemblMetazoa" id="ASIC017416-RA">
    <property type="protein sequence ID" value="ASIC017416-PA"/>
    <property type="gene ID" value="ASIC017416"/>
</dbReference>
<organism evidence="1">
    <name type="scientific">Anopheles sinensis</name>
    <name type="common">Mosquito</name>
    <dbReference type="NCBI Taxonomy" id="74873"/>
    <lineage>
        <taxon>Eukaryota</taxon>
        <taxon>Metazoa</taxon>
        <taxon>Ecdysozoa</taxon>
        <taxon>Arthropoda</taxon>
        <taxon>Hexapoda</taxon>
        <taxon>Insecta</taxon>
        <taxon>Pterygota</taxon>
        <taxon>Neoptera</taxon>
        <taxon>Endopterygota</taxon>
        <taxon>Diptera</taxon>
        <taxon>Nematocera</taxon>
        <taxon>Culicoidea</taxon>
        <taxon>Culicidae</taxon>
        <taxon>Anophelinae</taxon>
        <taxon>Anopheles</taxon>
    </lineage>
</organism>
<proteinExistence type="predicted"/>
<dbReference type="Proteomes" id="UP000030765">
    <property type="component" value="Unassembled WGS sequence"/>
</dbReference>
<keyword evidence="3" id="KW-1185">Reference proteome</keyword>
<evidence type="ECO:0000313" key="1">
    <source>
        <dbReference type="EMBL" id="KFB49301.1"/>
    </source>
</evidence>
<gene>
    <name evidence="1" type="ORF">ZHAS_00017416</name>
</gene>
<reference evidence="1 3" key="1">
    <citation type="journal article" date="2014" name="BMC Genomics">
        <title>Genome sequence of Anopheles sinensis provides insight into genetics basis of mosquito competence for malaria parasites.</title>
        <authorList>
            <person name="Zhou D."/>
            <person name="Zhang D."/>
            <person name="Ding G."/>
            <person name="Shi L."/>
            <person name="Hou Q."/>
            <person name="Ye Y."/>
            <person name="Xu Y."/>
            <person name="Zhou H."/>
            <person name="Xiong C."/>
            <person name="Li S."/>
            <person name="Yu J."/>
            <person name="Hong S."/>
            <person name="Yu X."/>
            <person name="Zou P."/>
            <person name="Chen C."/>
            <person name="Chang X."/>
            <person name="Wang W."/>
            <person name="Lv Y."/>
            <person name="Sun Y."/>
            <person name="Ma L."/>
            <person name="Shen B."/>
            <person name="Zhu C."/>
        </authorList>
    </citation>
    <scope>NUCLEOTIDE SEQUENCE [LARGE SCALE GENOMIC DNA]</scope>
</reference>
<dbReference type="EMBL" id="KE525344">
    <property type="protein sequence ID" value="KFB49301.1"/>
    <property type="molecule type" value="Genomic_DNA"/>
</dbReference>
<name>A0A084WGF7_ANOSI</name>
<evidence type="ECO:0000313" key="3">
    <source>
        <dbReference type="Proteomes" id="UP000030765"/>
    </source>
</evidence>
<dbReference type="EMBL" id="ATLV01023560">
    <property type="status" value="NOT_ANNOTATED_CDS"/>
    <property type="molecule type" value="Genomic_DNA"/>
</dbReference>